<accession>A0A4R6ZJR3</accession>
<proteinExistence type="predicted"/>
<evidence type="ECO:0000313" key="2">
    <source>
        <dbReference type="Proteomes" id="UP000295558"/>
    </source>
</evidence>
<name>A0A4R6ZJR3_9LIST</name>
<reference evidence="1 2" key="1">
    <citation type="submission" date="2019-03" db="EMBL/GenBank/DDBJ databases">
        <title>Genomic Encyclopedia of Type Strains, Phase III (KMG-III): the genomes of soil and plant-associated and newly described type strains.</title>
        <authorList>
            <person name="Whitman W."/>
        </authorList>
    </citation>
    <scope>NUCLEOTIDE SEQUENCE [LARGE SCALE GENOMIC DNA]</scope>
    <source>
        <strain evidence="1 2">CECT 7972</strain>
    </source>
</reference>
<organism evidence="1 2">
    <name type="scientific">Listeria rocourtiae</name>
    <dbReference type="NCBI Taxonomy" id="647910"/>
    <lineage>
        <taxon>Bacteria</taxon>
        <taxon>Bacillati</taxon>
        <taxon>Bacillota</taxon>
        <taxon>Bacilli</taxon>
        <taxon>Bacillales</taxon>
        <taxon>Listeriaceae</taxon>
        <taxon>Listeria</taxon>
    </lineage>
</organism>
<sequence length="145" mass="17330">MRNLFYFTDLILFQKYAVLEKMSAGSSIELKQGLFIIDEGFISYEYTSKKGNETFFGVKDTILHITTKYIAQTDCILWHLPEIFVDIAKESEEVSRLLAYATNRENQWLKYLQSTNTKQMDPHFINLLRFEDIYRRDYDYSLKYE</sequence>
<dbReference type="Proteomes" id="UP000295558">
    <property type="component" value="Unassembled WGS sequence"/>
</dbReference>
<dbReference type="EMBL" id="SNZK01000007">
    <property type="protein sequence ID" value="TDR52611.1"/>
    <property type="molecule type" value="Genomic_DNA"/>
</dbReference>
<gene>
    <name evidence="1" type="ORF">DFP96_10748</name>
</gene>
<comment type="caution">
    <text evidence="1">The sequence shown here is derived from an EMBL/GenBank/DDBJ whole genome shotgun (WGS) entry which is preliminary data.</text>
</comment>
<protein>
    <recommendedName>
        <fullName evidence="3">Cyclic nucleotide-binding domain-containing protein</fullName>
    </recommendedName>
</protein>
<evidence type="ECO:0008006" key="3">
    <source>
        <dbReference type="Google" id="ProtNLM"/>
    </source>
</evidence>
<evidence type="ECO:0000313" key="1">
    <source>
        <dbReference type="EMBL" id="TDR52611.1"/>
    </source>
</evidence>
<keyword evidence="2" id="KW-1185">Reference proteome</keyword>
<dbReference type="AlphaFoldDB" id="A0A4R6ZJR3"/>